<dbReference type="PANTHER" id="PTHR42695">
    <property type="entry name" value="GLUTAMINE AMIDOTRANSFERASE YLR126C-RELATED"/>
    <property type="match status" value="1"/>
</dbReference>
<dbReference type="RefSeq" id="WP_265283312.1">
    <property type="nucleotide sequence ID" value="NZ_QZCW01000005.1"/>
</dbReference>
<keyword evidence="2" id="KW-0315">Glutamine amidotransferase</keyword>
<dbReference type="NCBIfam" id="NF005458">
    <property type="entry name" value="PRK07053.1"/>
    <property type="match status" value="1"/>
</dbReference>
<dbReference type="Proteomes" id="UP001208935">
    <property type="component" value="Unassembled WGS sequence"/>
</dbReference>
<organism evidence="2 3">
    <name type="scientific">Verminephrobacter aporrectodeae subsp. tuberculatae</name>
    <dbReference type="NCBI Taxonomy" id="1110392"/>
    <lineage>
        <taxon>Bacteria</taxon>
        <taxon>Pseudomonadati</taxon>
        <taxon>Pseudomonadota</taxon>
        <taxon>Betaproteobacteria</taxon>
        <taxon>Burkholderiales</taxon>
        <taxon>Comamonadaceae</taxon>
        <taxon>Verminephrobacter</taxon>
    </lineage>
</organism>
<sequence length="244" mass="26284">MKTAIALRHIHFEDVGTLDTVMLEHGYELRYIDPTLEKLDDPALQRADLLIVLGGPIGACDEQVYPFLEPELAVVRQRLETGRPLLGICLGAQLIARARGAKVYPLGIKEIGFSPLALTPAGEDSVLAGLGDTEVLHWHGDQFDIPDGAVRLASTPAGANQAFSIGPNVLGLQFHLEADARTLERWLVGHASELGQAGIDPRALRADAARFGERLAGAARRVISDWLDNLEAGPGHGTAFFQHP</sequence>
<keyword evidence="3" id="KW-1185">Reference proteome</keyword>
<dbReference type="Pfam" id="PF00117">
    <property type="entry name" value="GATase"/>
    <property type="match status" value="1"/>
</dbReference>
<dbReference type="InterPro" id="IPR044992">
    <property type="entry name" value="ChyE-like"/>
</dbReference>
<dbReference type="Gene3D" id="3.40.50.880">
    <property type="match status" value="1"/>
</dbReference>
<evidence type="ECO:0000313" key="2">
    <source>
        <dbReference type="EMBL" id="MCW5323480.1"/>
    </source>
</evidence>
<dbReference type="CDD" id="cd01741">
    <property type="entry name" value="GATase1_1"/>
    <property type="match status" value="1"/>
</dbReference>
<accession>A0ABT3L087</accession>
<dbReference type="PROSITE" id="PS51273">
    <property type="entry name" value="GATASE_TYPE_1"/>
    <property type="match status" value="1"/>
</dbReference>
<dbReference type="EMBL" id="QZCW01000005">
    <property type="protein sequence ID" value="MCW5323480.1"/>
    <property type="molecule type" value="Genomic_DNA"/>
</dbReference>
<protein>
    <submittedName>
        <fullName evidence="2">Glutamine amidotransferase</fullName>
    </submittedName>
</protein>
<comment type="caution">
    <text evidence="2">The sequence shown here is derived from an EMBL/GenBank/DDBJ whole genome shotgun (WGS) entry which is preliminary data.</text>
</comment>
<evidence type="ECO:0000313" key="3">
    <source>
        <dbReference type="Proteomes" id="UP001208935"/>
    </source>
</evidence>
<name>A0ABT3L087_9BURK</name>
<evidence type="ECO:0000259" key="1">
    <source>
        <dbReference type="Pfam" id="PF00117"/>
    </source>
</evidence>
<feature type="domain" description="Glutamine amidotransferase" evidence="1">
    <location>
        <begin position="27"/>
        <end position="182"/>
    </location>
</feature>
<reference evidence="3" key="1">
    <citation type="submission" date="2023-07" db="EMBL/GenBank/DDBJ databases">
        <title>Verminephrobacter genomes.</title>
        <authorList>
            <person name="Lund M.B."/>
        </authorList>
    </citation>
    <scope>NUCLEOTIDE SEQUENCE [LARGE SCALE GENOMIC DNA]</scope>
    <source>
        <strain evidence="3">AtM5-05</strain>
    </source>
</reference>
<dbReference type="SUPFAM" id="SSF52317">
    <property type="entry name" value="Class I glutamine amidotransferase-like"/>
    <property type="match status" value="1"/>
</dbReference>
<dbReference type="InterPro" id="IPR017926">
    <property type="entry name" value="GATASE"/>
</dbReference>
<proteinExistence type="predicted"/>
<gene>
    <name evidence="2" type="ORF">D5039_20740</name>
</gene>
<dbReference type="InterPro" id="IPR029062">
    <property type="entry name" value="Class_I_gatase-like"/>
</dbReference>
<dbReference type="PANTHER" id="PTHR42695:SF5">
    <property type="entry name" value="GLUTAMINE AMIDOTRANSFERASE YLR126C-RELATED"/>
    <property type="match status" value="1"/>
</dbReference>